<dbReference type="EMBL" id="FODF01000006">
    <property type="protein sequence ID" value="SEN56932.1"/>
    <property type="molecule type" value="Genomic_DNA"/>
</dbReference>
<organism evidence="1 2">
    <name type="scientific">Peptostreptococcus russellii</name>
    <dbReference type="NCBI Taxonomy" id="215200"/>
    <lineage>
        <taxon>Bacteria</taxon>
        <taxon>Bacillati</taxon>
        <taxon>Bacillota</taxon>
        <taxon>Clostridia</taxon>
        <taxon>Peptostreptococcales</taxon>
        <taxon>Peptostreptococcaceae</taxon>
        <taxon>Peptostreptococcus</taxon>
    </lineage>
</organism>
<evidence type="ECO:0000313" key="2">
    <source>
        <dbReference type="Proteomes" id="UP000199512"/>
    </source>
</evidence>
<proteinExistence type="predicted"/>
<evidence type="ECO:0000313" key="1">
    <source>
        <dbReference type="EMBL" id="SEN56932.1"/>
    </source>
</evidence>
<dbReference type="RefSeq" id="WP_307759975.1">
    <property type="nucleotide sequence ID" value="NZ_CAUWDX010000004.1"/>
</dbReference>
<reference evidence="1 2" key="1">
    <citation type="submission" date="2016-10" db="EMBL/GenBank/DDBJ databases">
        <authorList>
            <person name="de Groot N.N."/>
        </authorList>
    </citation>
    <scope>NUCLEOTIDE SEQUENCE [LARGE SCALE GENOMIC DNA]</scope>
    <source>
        <strain evidence="1 2">Calf135</strain>
    </source>
</reference>
<dbReference type="Proteomes" id="UP000199512">
    <property type="component" value="Unassembled WGS sequence"/>
</dbReference>
<accession>A0A1H8HL24</accession>
<sequence length="41" mass="4898">MSINTNDLEDEDSKKEGILKSVLYRLEMPFTISIFLFQKRF</sequence>
<keyword evidence="2" id="KW-1185">Reference proteome</keyword>
<name>A0A1H8HL24_9FIRM</name>
<protein>
    <submittedName>
        <fullName evidence="1">Uncharacterized protein</fullName>
    </submittedName>
</protein>
<gene>
    <name evidence="1" type="ORF">SAMN05216454_1063</name>
</gene>
<dbReference type="AlphaFoldDB" id="A0A1H8HL24"/>